<dbReference type="SUPFAM" id="SSF144091">
    <property type="entry name" value="Rhomboid-like"/>
    <property type="match status" value="1"/>
</dbReference>
<feature type="compositionally biased region" description="Acidic residues" evidence="5">
    <location>
        <begin position="56"/>
        <end position="69"/>
    </location>
</feature>
<feature type="transmembrane region" description="Helical" evidence="6">
    <location>
        <begin position="213"/>
        <end position="233"/>
    </location>
</feature>
<name>H0EAQ4_9ACTN</name>
<evidence type="ECO:0000259" key="7">
    <source>
        <dbReference type="Pfam" id="PF01694"/>
    </source>
</evidence>
<evidence type="ECO:0000313" key="8">
    <source>
        <dbReference type="EMBL" id="EHN09229.1"/>
    </source>
</evidence>
<dbReference type="AlphaFoldDB" id="H0EAQ4"/>
<feature type="transmembrane region" description="Helical" evidence="6">
    <location>
        <begin position="184"/>
        <end position="207"/>
    </location>
</feature>
<evidence type="ECO:0000256" key="5">
    <source>
        <dbReference type="SAM" id="MobiDB-lite"/>
    </source>
</evidence>
<sequence>MMAGAAELFTVCRSCGQQVSTFVTECPYCGTRLRRRAPRLERKDGDLEALLREPAIDEPEMPADPDDDVVVPLRKLRRRPKAGPSGRSRVPKRGRRPQRRTRAHDAIVDRRPWVTIVLVAISLIGVPTLRIVGREDLLLFPGLGDLEPWRYATAPFAYVDTWHALAVIGTFGIFGWLWERRAGLVGSVVVLLSFLVAGVGGLALAAQADGAEIYAGAGGAATALATAWIVAELRARQRKDALDGDLLGAATMLVVTLAACGVAIAGAPLAAVIGVVLGVPVGLALAAARK</sequence>
<dbReference type="Gene3D" id="1.20.1540.10">
    <property type="entry name" value="Rhomboid-like"/>
    <property type="match status" value="1"/>
</dbReference>
<dbReference type="InterPro" id="IPR035952">
    <property type="entry name" value="Rhomboid-like_sf"/>
</dbReference>
<evidence type="ECO:0000256" key="2">
    <source>
        <dbReference type="ARBA" id="ARBA00022692"/>
    </source>
</evidence>
<comment type="subcellular location">
    <subcellularLocation>
        <location evidence="1">Membrane</location>
        <topology evidence="1">Multi-pass membrane protein</topology>
    </subcellularLocation>
</comment>
<evidence type="ECO:0000256" key="1">
    <source>
        <dbReference type="ARBA" id="ARBA00004141"/>
    </source>
</evidence>
<evidence type="ECO:0000256" key="3">
    <source>
        <dbReference type="ARBA" id="ARBA00022989"/>
    </source>
</evidence>
<reference evidence="8 9" key="1">
    <citation type="journal article" date="2013" name="Biodegradation">
        <title>Quantitative proteomic analysis of ibuprofen-degrading Patulibacter sp. strain I11.</title>
        <authorList>
            <person name="Almeida B."/>
            <person name="Kjeldal H."/>
            <person name="Lolas I."/>
            <person name="Knudsen A.D."/>
            <person name="Carvalho G."/>
            <person name="Nielsen K.L."/>
            <person name="Barreto Crespo M.T."/>
            <person name="Stensballe A."/>
            <person name="Nielsen J.L."/>
        </authorList>
    </citation>
    <scope>NUCLEOTIDE SEQUENCE [LARGE SCALE GENOMIC DNA]</scope>
    <source>
        <strain evidence="8 9">I11</strain>
    </source>
</reference>
<dbReference type="GO" id="GO:0004252">
    <property type="term" value="F:serine-type endopeptidase activity"/>
    <property type="evidence" value="ECO:0007669"/>
    <property type="project" value="InterPro"/>
</dbReference>
<comment type="caution">
    <text evidence="8">The sequence shown here is derived from an EMBL/GenBank/DDBJ whole genome shotgun (WGS) entry which is preliminary data.</text>
</comment>
<evidence type="ECO:0000313" key="9">
    <source>
        <dbReference type="Proteomes" id="UP000005143"/>
    </source>
</evidence>
<protein>
    <recommendedName>
        <fullName evidence="7">Peptidase S54 rhomboid domain-containing protein</fullName>
    </recommendedName>
</protein>
<gene>
    <name evidence="8" type="ORF">PAI11_39280</name>
</gene>
<feature type="transmembrane region" description="Helical" evidence="6">
    <location>
        <begin position="112"/>
        <end position="132"/>
    </location>
</feature>
<dbReference type="InterPro" id="IPR022764">
    <property type="entry name" value="Peptidase_S54_rhomboid_dom"/>
</dbReference>
<keyword evidence="9" id="KW-1185">Reference proteome</keyword>
<evidence type="ECO:0000256" key="6">
    <source>
        <dbReference type="SAM" id="Phobius"/>
    </source>
</evidence>
<evidence type="ECO:0000256" key="4">
    <source>
        <dbReference type="ARBA" id="ARBA00023136"/>
    </source>
</evidence>
<proteinExistence type="predicted"/>
<feature type="region of interest" description="Disordered" evidence="5">
    <location>
        <begin position="53"/>
        <end position="102"/>
    </location>
</feature>
<dbReference type="Proteomes" id="UP000005143">
    <property type="component" value="Unassembled WGS sequence"/>
</dbReference>
<organism evidence="8 9">
    <name type="scientific">Patulibacter medicamentivorans</name>
    <dbReference type="NCBI Taxonomy" id="1097667"/>
    <lineage>
        <taxon>Bacteria</taxon>
        <taxon>Bacillati</taxon>
        <taxon>Actinomycetota</taxon>
        <taxon>Thermoleophilia</taxon>
        <taxon>Solirubrobacterales</taxon>
        <taxon>Patulibacteraceae</taxon>
        <taxon>Patulibacter</taxon>
    </lineage>
</organism>
<keyword evidence="3 6" id="KW-1133">Transmembrane helix</keyword>
<keyword evidence="2 6" id="KW-0812">Transmembrane</keyword>
<dbReference type="Pfam" id="PF01694">
    <property type="entry name" value="Rhomboid"/>
    <property type="match status" value="1"/>
</dbReference>
<keyword evidence="4 6" id="KW-0472">Membrane</keyword>
<dbReference type="GO" id="GO:0016020">
    <property type="term" value="C:membrane"/>
    <property type="evidence" value="ECO:0007669"/>
    <property type="project" value="UniProtKB-SubCell"/>
</dbReference>
<feature type="domain" description="Peptidase S54 rhomboid" evidence="7">
    <location>
        <begin position="147"/>
        <end position="286"/>
    </location>
</feature>
<feature type="compositionally biased region" description="Basic residues" evidence="5">
    <location>
        <begin position="89"/>
        <end position="102"/>
    </location>
</feature>
<feature type="transmembrane region" description="Helical" evidence="6">
    <location>
        <begin position="270"/>
        <end position="288"/>
    </location>
</feature>
<feature type="transmembrane region" description="Helical" evidence="6">
    <location>
        <begin position="245"/>
        <end position="264"/>
    </location>
</feature>
<accession>H0EAQ4</accession>
<dbReference type="EMBL" id="AGUD01000297">
    <property type="protein sequence ID" value="EHN09229.1"/>
    <property type="molecule type" value="Genomic_DNA"/>
</dbReference>
<feature type="transmembrane region" description="Helical" evidence="6">
    <location>
        <begin position="152"/>
        <end position="177"/>
    </location>
</feature>